<keyword evidence="2" id="KW-0812">Transmembrane</keyword>
<proteinExistence type="predicted"/>
<sequence length="232" mass="25766">MWNTASLFRRSLIPLLCLLHTANLDAATAPLEDAVFSDDSTTALVFKSEDSVERLNEPFPSSNHHRISNSLPQSSSFSRKTIPPPSADVVKHGYEKLNALFADDTLDEAVLIVKEVNEDLNRLNQNIEQQLAPAMGQLFIIQDLFAATGEDNLMPSSFQAPSTANIGLSAGDPLESLDLEDIAYDESDSFFAWLLKLPSYLFDIENLIILGISLFLLTGFFKVVHYVVNRIY</sequence>
<protein>
    <submittedName>
        <fullName evidence="4">Uncharacterized protein</fullName>
    </submittedName>
</protein>
<keyword evidence="2" id="KW-0472">Membrane</keyword>
<feature type="signal peptide" evidence="3">
    <location>
        <begin position="1"/>
        <end position="26"/>
    </location>
</feature>
<dbReference type="AlphaFoldDB" id="A0AAU7NSN6"/>
<organism evidence="4 5">
    <name type="scientific">Methylomarinum roseum</name>
    <dbReference type="NCBI Taxonomy" id="3067653"/>
    <lineage>
        <taxon>Bacteria</taxon>
        <taxon>Pseudomonadati</taxon>
        <taxon>Pseudomonadota</taxon>
        <taxon>Gammaproteobacteria</taxon>
        <taxon>Methylococcales</taxon>
        <taxon>Methylococcaceae</taxon>
        <taxon>Methylomarinum</taxon>
    </lineage>
</organism>
<feature type="chain" id="PRO_5043941441" evidence="3">
    <location>
        <begin position="27"/>
        <end position="232"/>
    </location>
</feature>
<keyword evidence="3" id="KW-0732">Signal</keyword>
<dbReference type="KEGG" id="mech:Q9L42_016650"/>
<evidence type="ECO:0000313" key="4">
    <source>
        <dbReference type="EMBL" id="XBS19967.1"/>
    </source>
</evidence>
<reference evidence="4 5" key="1">
    <citation type="journal article" date="2024" name="Microbiology">
        <title>Methylomarinum rosea sp. nov., a novel halophilic methanotrophic bacterium from the hypersaline Lake Elton.</title>
        <authorList>
            <person name="Suleimanov R.Z."/>
            <person name="Oshkin I.Y."/>
            <person name="Danilova O.V."/>
            <person name="Suzina N.E."/>
            <person name="Dedysh S.N."/>
        </authorList>
    </citation>
    <scope>NUCLEOTIDE SEQUENCE [LARGE SCALE GENOMIC DNA]</scope>
    <source>
        <strain evidence="4 5">Ch1-1</strain>
    </source>
</reference>
<evidence type="ECO:0000256" key="1">
    <source>
        <dbReference type="SAM" id="MobiDB-lite"/>
    </source>
</evidence>
<feature type="compositionally biased region" description="Polar residues" evidence="1">
    <location>
        <begin position="68"/>
        <end position="79"/>
    </location>
</feature>
<feature type="transmembrane region" description="Helical" evidence="2">
    <location>
        <begin position="207"/>
        <end position="228"/>
    </location>
</feature>
<evidence type="ECO:0000256" key="2">
    <source>
        <dbReference type="SAM" id="Phobius"/>
    </source>
</evidence>
<feature type="region of interest" description="Disordered" evidence="1">
    <location>
        <begin position="55"/>
        <end position="82"/>
    </location>
</feature>
<dbReference type="RefSeq" id="WP_305907296.1">
    <property type="nucleotide sequence ID" value="NZ_CP157743.1"/>
</dbReference>
<dbReference type="Proteomes" id="UP001225378">
    <property type="component" value="Chromosome"/>
</dbReference>
<evidence type="ECO:0000256" key="3">
    <source>
        <dbReference type="SAM" id="SignalP"/>
    </source>
</evidence>
<name>A0AAU7NSN6_9GAMM</name>
<accession>A0AAU7NSN6</accession>
<gene>
    <name evidence="4" type="ORF">Q9L42_016650</name>
</gene>
<dbReference type="EMBL" id="CP157743">
    <property type="protein sequence ID" value="XBS19967.1"/>
    <property type="molecule type" value="Genomic_DNA"/>
</dbReference>
<keyword evidence="5" id="KW-1185">Reference proteome</keyword>
<keyword evidence="2" id="KW-1133">Transmembrane helix</keyword>
<evidence type="ECO:0000313" key="5">
    <source>
        <dbReference type="Proteomes" id="UP001225378"/>
    </source>
</evidence>